<dbReference type="Gene3D" id="1.10.10.10">
    <property type="entry name" value="Winged helix-like DNA-binding domain superfamily/Winged helix DNA-binding domain"/>
    <property type="match status" value="1"/>
</dbReference>
<comment type="caution">
    <text evidence="1">The sequence shown here is derived from an EMBL/GenBank/DDBJ whole genome shotgun (WGS) entry which is preliminary data.</text>
</comment>
<proteinExistence type="predicted"/>
<dbReference type="AlphaFoldDB" id="A0A3N1KQT1"/>
<dbReference type="InterPro" id="IPR036388">
    <property type="entry name" value="WH-like_DNA-bd_sf"/>
</dbReference>
<protein>
    <submittedName>
        <fullName evidence="1">IclR-like helix-turn-helix domain-containing protein</fullName>
    </submittedName>
</protein>
<dbReference type="GO" id="GO:0006355">
    <property type="term" value="P:regulation of DNA-templated transcription"/>
    <property type="evidence" value="ECO:0007669"/>
    <property type="project" value="UniProtKB-ARBA"/>
</dbReference>
<keyword evidence="2" id="KW-1185">Reference proteome</keyword>
<evidence type="ECO:0000313" key="2">
    <source>
        <dbReference type="Proteomes" id="UP000278222"/>
    </source>
</evidence>
<dbReference type="Proteomes" id="UP000278222">
    <property type="component" value="Unassembled WGS sequence"/>
</dbReference>
<dbReference type="EMBL" id="RJKX01000015">
    <property type="protein sequence ID" value="ROP84163.1"/>
    <property type="molecule type" value="Genomic_DNA"/>
</dbReference>
<evidence type="ECO:0000313" key="1">
    <source>
        <dbReference type="EMBL" id="ROP84163.1"/>
    </source>
</evidence>
<dbReference type="Pfam" id="PF25212">
    <property type="entry name" value="HVO_A0114"/>
    <property type="match status" value="1"/>
</dbReference>
<organism evidence="1 2">
    <name type="scientific">Stella humosa</name>
    <dbReference type="NCBI Taxonomy" id="94"/>
    <lineage>
        <taxon>Bacteria</taxon>
        <taxon>Pseudomonadati</taxon>
        <taxon>Pseudomonadota</taxon>
        <taxon>Alphaproteobacteria</taxon>
        <taxon>Rhodospirillales</taxon>
        <taxon>Stellaceae</taxon>
        <taxon>Stella</taxon>
    </lineage>
</organism>
<name>A0A3N1KQT1_9PROT</name>
<dbReference type="InterPro" id="IPR036390">
    <property type="entry name" value="WH_DNA-bd_sf"/>
</dbReference>
<dbReference type="InterPro" id="IPR011991">
    <property type="entry name" value="ArsR-like_HTH"/>
</dbReference>
<dbReference type="CDD" id="cd00090">
    <property type="entry name" value="HTH_ARSR"/>
    <property type="match status" value="1"/>
</dbReference>
<accession>A0A3N1KQT1</accession>
<dbReference type="OrthoDB" id="7305328at2"/>
<dbReference type="SUPFAM" id="SSF46785">
    <property type="entry name" value="Winged helix' DNA-binding domain"/>
    <property type="match status" value="1"/>
</dbReference>
<gene>
    <name evidence="1" type="ORF">EDC65_3511</name>
</gene>
<sequence>MRAVARGDRQPGALPAAPLLAALSREALDLLGVILRDRPTSVSELVALSGRAQPNVSRSLQSLAGHGLVRLVRQGREIRPQAMVSVLRVDLATGTYEVTPAPDAAA</sequence>
<reference evidence="1 2" key="1">
    <citation type="submission" date="2018-11" db="EMBL/GenBank/DDBJ databases">
        <title>Genomic Encyclopedia of Type Strains, Phase IV (KMG-IV): sequencing the most valuable type-strain genomes for metagenomic binning, comparative biology and taxonomic classification.</title>
        <authorList>
            <person name="Goeker M."/>
        </authorList>
    </citation>
    <scope>NUCLEOTIDE SEQUENCE [LARGE SCALE GENOMIC DNA]</scope>
    <source>
        <strain evidence="1 2">DSM 5900</strain>
    </source>
</reference>